<evidence type="ECO:0000313" key="1">
    <source>
        <dbReference type="EMBL" id="BCO99135.1"/>
    </source>
</evidence>
<name>A0A7R7MSG1_MYCIT</name>
<proteinExistence type="predicted"/>
<organism evidence="1 2">
    <name type="scientific">Mycobacterium intracellulare</name>
    <dbReference type="NCBI Taxonomy" id="1767"/>
    <lineage>
        <taxon>Bacteria</taxon>
        <taxon>Bacillati</taxon>
        <taxon>Actinomycetota</taxon>
        <taxon>Actinomycetes</taxon>
        <taxon>Mycobacteriales</taxon>
        <taxon>Mycobacteriaceae</taxon>
        <taxon>Mycobacterium</taxon>
        <taxon>Mycobacterium avium complex (MAC)</taxon>
    </lineage>
</organism>
<dbReference type="AlphaFoldDB" id="A0A7R7MSG1"/>
<evidence type="ECO:0000313" key="2">
    <source>
        <dbReference type="Proteomes" id="UP000595205"/>
    </source>
</evidence>
<reference evidence="1 2" key="1">
    <citation type="submission" date="2020-12" db="EMBL/GenBank/DDBJ databases">
        <title>Genome sequence of clinical Mycobacterium intracellulare strains.</title>
        <authorList>
            <person name="Tateishi Y."/>
            <person name="Matsumoto S."/>
            <person name="Fukushima Y."/>
            <person name="Nakajima C."/>
            <person name="Suzuki Y."/>
        </authorList>
    </citation>
    <scope>NUCLEOTIDE SEQUENCE [LARGE SCALE GENOMIC DNA]</scope>
    <source>
        <strain evidence="1 2">M018</strain>
    </source>
</reference>
<sequence>MAQLQHRLVDETESVQAPLGQLATVGVEWEIAVQRDAPTAIQPSLGLPEAAEAQGLEPRHAVERKAVVQQRNVDVLGPQISSAPQMRGLADDLGLVSERPLIPRDTFGHLRSDGVAAYGRSRQITADRRVGHHDRDRAVTGNVAVVEAER</sequence>
<dbReference type="Proteomes" id="UP000595205">
    <property type="component" value="Chromosome"/>
</dbReference>
<accession>A0A7R7MSG1</accession>
<gene>
    <name evidence="1" type="ORF">MINTM018_19050</name>
</gene>
<protein>
    <submittedName>
        <fullName evidence="1">Uncharacterized protein</fullName>
    </submittedName>
</protein>
<dbReference type="EMBL" id="AP024255">
    <property type="protein sequence ID" value="BCO99135.1"/>
    <property type="molecule type" value="Genomic_DNA"/>
</dbReference>